<dbReference type="Proteomes" id="UP000053424">
    <property type="component" value="Unassembled WGS sequence"/>
</dbReference>
<name>A0A0C3BMD2_HEBCY</name>
<dbReference type="InterPro" id="IPR052974">
    <property type="entry name" value="GH79_Enzymes"/>
</dbReference>
<feature type="chain" id="PRO_5002161916" evidence="1">
    <location>
        <begin position="19"/>
        <end position="664"/>
    </location>
</feature>
<reference evidence="4" key="2">
    <citation type="submission" date="2015-01" db="EMBL/GenBank/DDBJ databases">
        <title>Evolutionary Origins and Diversification of the Mycorrhizal Mutualists.</title>
        <authorList>
            <consortium name="DOE Joint Genome Institute"/>
            <consortium name="Mycorrhizal Genomics Consortium"/>
            <person name="Kohler A."/>
            <person name="Kuo A."/>
            <person name="Nagy L.G."/>
            <person name="Floudas D."/>
            <person name="Copeland A."/>
            <person name="Barry K.W."/>
            <person name="Cichocki N."/>
            <person name="Veneault-Fourrey C."/>
            <person name="LaButti K."/>
            <person name="Lindquist E.A."/>
            <person name="Lipzen A."/>
            <person name="Lundell T."/>
            <person name="Morin E."/>
            <person name="Murat C."/>
            <person name="Riley R."/>
            <person name="Ohm R."/>
            <person name="Sun H."/>
            <person name="Tunlid A."/>
            <person name="Henrissat B."/>
            <person name="Grigoriev I.V."/>
            <person name="Hibbett D.S."/>
            <person name="Martin F."/>
        </authorList>
    </citation>
    <scope>NUCLEOTIDE SEQUENCE [LARGE SCALE GENOMIC DNA]</scope>
    <source>
        <strain evidence="4">h7</strain>
    </source>
</reference>
<organism evidence="3 4">
    <name type="scientific">Hebeloma cylindrosporum</name>
    <dbReference type="NCBI Taxonomy" id="76867"/>
    <lineage>
        <taxon>Eukaryota</taxon>
        <taxon>Fungi</taxon>
        <taxon>Dikarya</taxon>
        <taxon>Basidiomycota</taxon>
        <taxon>Agaricomycotina</taxon>
        <taxon>Agaricomycetes</taxon>
        <taxon>Agaricomycetidae</taxon>
        <taxon>Agaricales</taxon>
        <taxon>Agaricineae</taxon>
        <taxon>Hymenogastraceae</taxon>
        <taxon>Hebeloma</taxon>
    </lineage>
</organism>
<dbReference type="PANTHER" id="PTHR36183">
    <property type="entry name" value="BETA-GLUCURONIDASE"/>
    <property type="match status" value="1"/>
</dbReference>
<dbReference type="InterPro" id="IPR017853">
    <property type="entry name" value="GH"/>
</dbReference>
<dbReference type="STRING" id="686832.A0A0C3BMD2"/>
<dbReference type="InterPro" id="IPR031728">
    <property type="entry name" value="GlcAase_C"/>
</dbReference>
<dbReference type="OrthoDB" id="2796951at2759"/>
<gene>
    <name evidence="3" type="ORF">M413DRAFT_448141</name>
</gene>
<accession>A0A0C3BMD2</accession>
<evidence type="ECO:0000313" key="4">
    <source>
        <dbReference type="Proteomes" id="UP000053424"/>
    </source>
</evidence>
<dbReference type="EMBL" id="KN831794">
    <property type="protein sequence ID" value="KIM37870.1"/>
    <property type="molecule type" value="Genomic_DNA"/>
</dbReference>
<evidence type="ECO:0000256" key="1">
    <source>
        <dbReference type="SAM" id="SignalP"/>
    </source>
</evidence>
<evidence type="ECO:0000313" key="3">
    <source>
        <dbReference type="EMBL" id="KIM37870.1"/>
    </source>
</evidence>
<feature type="domain" description="Beta-glucuronidase C-terminal" evidence="2">
    <location>
        <begin position="470"/>
        <end position="570"/>
    </location>
</feature>
<dbReference type="PANTHER" id="PTHR36183:SF2">
    <property type="entry name" value="BETA-GLUCURONIDASE C-TERMINAL DOMAIN-CONTAINING PROTEIN"/>
    <property type="match status" value="1"/>
</dbReference>
<evidence type="ECO:0000259" key="2">
    <source>
        <dbReference type="Pfam" id="PF16862"/>
    </source>
</evidence>
<sequence length="664" mass="70991">MLLCSLALLGSVVTAARAVTVYGQIPLAQTISADPTNTAIVAVKTPPAHSKAELIPQPIPNPPPPAAYTLNLQRDAAAVTGLSVPHVGAGFGGFSIEMSVISQVLGKNSSFIPVPWLNLMANLQERAGSVVVRLGGNTQEYAKLVESNPEPGNTFYKDMSDLQGTTLTPSVHYTKDMFYMASNISALVNVKFFLGIPFDDPVNWRLQIAENAQEILGDNLLGLQAGNEPDFYQLFQRRTVYSPQLYTEELHDLIAKIDANPRIPNKHMLLGPSVGSSIPGVTWTPEQVWETGWIDTFKDRLYAITVEHYPDNNCVAAFGGDGNTPAVIPQEVLSRYITHRAAVDLVSPYQNSGRLAAAAGKPFIMFETNTASCGGFPGISDSFTAALWGVDYGMQMAWSNFTHGMLHVGGQNVVYNPFTAPPTNQSAFNQWTVGPVYYSAIVLAEAFGKSNTSRIVDLWGNAGNVHTPSYAIYERDVLSKVALFNYVNDPSGASTSQVSITIPGGMPTTVKVKYLLADTLVTKSNITWAGQTLGNQLDSDGRFRGALNVTTINCDAGTCVVPVPAPGFALVFLDSTAEQVNVGQATHTFATTARTKAHNTAKVDPTVLATSNGHSGMNRDEGFGSTSVGSISAAPGRSMMLVEGLMTLGAVLAASAWVMRSVFR</sequence>
<dbReference type="GO" id="GO:0016787">
    <property type="term" value="F:hydrolase activity"/>
    <property type="evidence" value="ECO:0007669"/>
    <property type="project" value="UniProtKB-KW"/>
</dbReference>
<keyword evidence="3" id="KW-0378">Hydrolase</keyword>
<reference evidence="3 4" key="1">
    <citation type="submission" date="2014-04" db="EMBL/GenBank/DDBJ databases">
        <authorList>
            <consortium name="DOE Joint Genome Institute"/>
            <person name="Kuo A."/>
            <person name="Gay G."/>
            <person name="Dore J."/>
            <person name="Kohler A."/>
            <person name="Nagy L.G."/>
            <person name="Floudas D."/>
            <person name="Copeland A."/>
            <person name="Barry K.W."/>
            <person name="Cichocki N."/>
            <person name="Veneault-Fourrey C."/>
            <person name="LaButti K."/>
            <person name="Lindquist E.A."/>
            <person name="Lipzen A."/>
            <person name="Lundell T."/>
            <person name="Morin E."/>
            <person name="Murat C."/>
            <person name="Sun H."/>
            <person name="Tunlid A."/>
            <person name="Henrissat B."/>
            <person name="Grigoriev I.V."/>
            <person name="Hibbett D.S."/>
            <person name="Martin F."/>
            <person name="Nordberg H.P."/>
            <person name="Cantor M.N."/>
            <person name="Hua S.X."/>
        </authorList>
    </citation>
    <scope>NUCLEOTIDE SEQUENCE [LARGE SCALE GENOMIC DNA]</scope>
    <source>
        <strain evidence="4">h7</strain>
    </source>
</reference>
<feature type="signal peptide" evidence="1">
    <location>
        <begin position="1"/>
        <end position="18"/>
    </location>
</feature>
<dbReference type="Gene3D" id="3.20.20.80">
    <property type="entry name" value="Glycosidases"/>
    <property type="match status" value="1"/>
</dbReference>
<dbReference type="AlphaFoldDB" id="A0A0C3BMD2"/>
<proteinExistence type="predicted"/>
<dbReference type="HOGENOM" id="CLU_023945_0_0_1"/>
<protein>
    <submittedName>
        <fullName evidence="3">Glycoside hydrolase family 79 protein</fullName>
    </submittedName>
</protein>
<keyword evidence="1" id="KW-0732">Signal</keyword>
<dbReference type="Pfam" id="PF16862">
    <property type="entry name" value="Glyco_hydro_79C"/>
    <property type="match status" value="1"/>
</dbReference>
<dbReference type="SUPFAM" id="SSF51445">
    <property type="entry name" value="(Trans)glycosidases"/>
    <property type="match status" value="1"/>
</dbReference>
<keyword evidence="4" id="KW-1185">Reference proteome</keyword>